<gene>
    <name evidence="2" type="ORF">PHYBLDRAFT_167449</name>
</gene>
<evidence type="ECO:0000313" key="3">
    <source>
        <dbReference type="Proteomes" id="UP000077315"/>
    </source>
</evidence>
<dbReference type="InParanoid" id="A0A167N6E3"/>
<dbReference type="STRING" id="763407.A0A167N6E3"/>
<dbReference type="RefSeq" id="XP_018293169.1">
    <property type="nucleotide sequence ID" value="XM_018435641.1"/>
</dbReference>
<sequence>MSIRGAAKELKIPPCTAQTWYTKDQKSIESGEDLYLRKPGNERPVGRPLTINSEQKKYLINLIDQKPGIVLDEMMDGLTSQFTNLDISRSSLYKYVAAHCGMSVKRALFRPAERNSDTKIEARFQWVTELLKTDIDYITDCVFINESGFNIDMKRSMAWAPVGETPIVEIPKTRATSHTTIGAISPLGVINVQLKVSKVVVASNSKKRKGPGGAIKKPEKEKGKGGTCVNNFETLCISRIVNGKIIRQTQGKAS</sequence>
<organism evidence="2 3">
    <name type="scientific">Phycomyces blakesleeanus (strain ATCC 8743b / DSM 1359 / FGSC 10004 / NBRC 33097 / NRRL 1555)</name>
    <dbReference type="NCBI Taxonomy" id="763407"/>
    <lineage>
        <taxon>Eukaryota</taxon>
        <taxon>Fungi</taxon>
        <taxon>Fungi incertae sedis</taxon>
        <taxon>Mucoromycota</taxon>
        <taxon>Mucoromycotina</taxon>
        <taxon>Mucoromycetes</taxon>
        <taxon>Mucorales</taxon>
        <taxon>Phycomycetaceae</taxon>
        <taxon>Phycomyces</taxon>
    </lineage>
</organism>
<keyword evidence="3" id="KW-1185">Reference proteome</keyword>
<dbReference type="Proteomes" id="UP000077315">
    <property type="component" value="Unassembled WGS sequence"/>
</dbReference>
<reference evidence="3" key="1">
    <citation type="submission" date="2015-06" db="EMBL/GenBank/DDBJ databases">
        <title>Expansion of signal transduction pathways in fungi by whole-genome duplication.</title>
        <authorList>
            <consortium name="DOE Joint Genome Institute"/>
            <person name="Corrochano L.M."/>
            <person name="Kuo A."/>
            <person name="Marcet-Houben M."/>
            <person name="Polaino S."/>
            <person name="Salamov A."/>
            <person name="Villalobos J.M."/>
            <person name="Alvarez M.I."/>
            <person name="Avalos J."/>
            <person name="Benito E.P."/>
            <person name="Benoit I."/>
            <person name="Burger G."/>
            <person name="Camino L.P."/>
            <person name="Canovas D."/>
            <person name="Cerda-Olmedo E."/>
            <person name="Cheng J.-F."/>
            <person name="Dominguez A."/>
            <person name="Elias M."/>
            <person name="Eslava A.P."/>
            <person name="Glaser F."/>
            <person name="Grimwood J."/>
            <person name="Gutierrez G."/>
            <person name="Heitman J."/>
            <person name="Henrissat B."/>
            <person name="Iturriaga E.A."/>
            <person name="Lang B.F."/>
            <person name="Lavin J.L."/>
            <person name="Lee S."/>
            <person name="Li W."/>
            <person name="Lindquist E."/>
            <person name="Lopez-Garcia S."/>
            <person name="Luque E.M."/>
            <person name="Marcos A.T."/>
            <person name="Martin J."/>
            <person name="McCluskey K."/>
            <person name="Medina H.R."/>
            <person name="Miralles-Duran A."/>
            <person name="Miyazaki A."/>
            <person name="Munoz-Torres E."/>
            <person name="Oguiza J.A."/>
            <person name="Ohm R."/>
            <person name="Olmedo M."/>
            <person name="Orejas M."/>
            <person name="Ortiz-Castellanos L."/>
            <person name="Pisabarro A.G."/>
            <person name="Rodriguez-Romero J."/>
            <person name="Ruiz-Herrera J."/>
            <person name="Ruiz-Vazquez R."/>
            <person name="Sanz C."/>
            <person name="Schackwitz W."/>
            <person name="Schmutz J."/>
            <person name="Shahriari M."/>
            <person name="Shelest E."/>
            <person name="Silva-Franco F."/>
            <person name="Soanes D."/>
            <person name="Syed K."/>
            <person name="Tagua V.G."/>
            <person name="Talbot N.J."/>
            <person name="Thon M."/>
            <person name="De vries R.P."/>
            <person name="Wiebenga A."/>
            <person name="Yadav J.S."/>
            <person name="Braun E.L."/>
            <person name="Baker S."/>
            <person name="Garre V."/>
            <person name="Horwitz B."/>
            <person name="Torres-Martinez S."/>
            <person name="Idnurm A."/>
            <person name="Herrera-Estrella A."/>
            <person name="Gabaldon T."/>
            <person name="Grigoriev I.V."/>
        </authorList>
    </citation>
    <scope>NUCLEOTIDE SEQUENCE [LARGE SCALE GENOMIC DNA]</scope>
    <source>
        <strain evidence="3">NRRL 1555(-)</strain>
    </source>
</reference>
<dbReference type="VEuPathDB" id="FungiDB:PHYBLDRAFT_167449"/>
<name>A0A167N6E3_PHYB8</name>
<proteinExistence type="predicted"/>
<keyword evidence="2" id="KW-0238">DNA-binding</keyword>
<accession>A0A167N6E3</accession>
<evidence type="ECO:0000313" key="2">
    <source>
        <dbReference type="EMBL" id="OAD75129.1"/>
    </source>
</evidence>
<dbReference type="Gene3D" id="3.30.420.10">
    <property type="entry name" value="Ribonuclease H-like superfamily/Ribonuclease H"/>
    <property type="match status" value="1"/>
</dbReference>
<dbReference type="GeneID" id="28996547"/>
<feature type="region of interest" description="Disordered" evidence="1">
    <location>
        <begin position="206"/>
        <end position="225"/>
    </location>
</feature>
<dbReference type="OrthoDB" id="2262293at2759"/>
<dbReference type="EMBL" id="KV440978">
    <property type="protein sequence ID" value="OAD75129.1"/>
    <property type="molecule type" value="Genomic_DNA"/>
</dbReference>
<dbReference type="GO" id="GO:0003677">
    <property type="term" value="F:DNA binding"/>
    <property type="evidence" value="ECO:0007669"/>
    <property type="project" value="UniProtKB-KW"/>
</dbReference>
<dbReference type="InterPro" id="IPR036397">
    <property type="entry name" value="RNaseH_sf"/>
</dbReference>
<keyword evidence="2" id="KW-0371">Homeobox</keyword>
<protein>
    <submittedName>
        <fullName evidence="2">Homeodomain-like DNA binding domain-containing transcription factor</fullName>
    </submittedName>
</protein>
<dbReference type="AlphaFoldDB" id="A0A167N6E3"/>
<evidence type="ECO:0000256" key="1">
    <source>
        <dbReference type="SAM" id="MobiDB-lite"/>
    </source>
</evidence>